<keyword evidence="18" id="KW-1185">Reference proteome</keyword>
<dbReference type="PIRSF" id="PIRSF000545">
    <property type="entry name" value="Pantothenate_kin"/>
    <property type="match status" value="1"/>
</dbReference>
<feature type="domain" description="Phosphoribulokinase/uridine kinase" evidence="16">
    <location>
        <begin position="87"/>
        <end position="230"/>
    </location>
</feature>
<dbReference type="GO" id="GO:0005524">
    <property type="term" value="F:ATP binding"/>
    <property type="evidence" value="ECO:0007669"/>
    <property type="project" value="UniProtKB-UniRule"/>
</dbReference>
<protein>
    <recommendedName>
        <fullName evidence="6 14">Pantothenate kinase</fullName>
        <ecNumber evidence="5 14">2.7.1.33</ecNumber>
    </recommendedName>
    <alternativeName>
        <fullName evidence="13 14">Pantothenic acid kinase</fullName>
    </alternativeName>
</protein>
<evidence type="ECO:0000259" key="16">
    <source>
        <dbReference type="Pfam" id="PF00485"/>
    </source>
</evidence>
<evidence type="ECO:0000256" key="2">
    <source>
        <dbReference type="ARBA" id="ARBA00004496"/>
    </source>
</evidence>
<dbReference type="Gene3D" id="3.40.50.300">
    <property type="entry name" value="P-loop containing nucleotide triphosphate hydrolases"/>
    <property type="match status" value="1"/>
</dbReference>
<dbReference type="AlphaFoldDB" id="A0A1Q2L0K4"/>
<evidence type="ECO:0000256" key="9">
    <source>
        <dbReference type="ARBA" id="ARBA00022741"/>
    </source>
</evidence>
<evidence type="ECO:0000256" key="4">
    <source>
        <dbReference type="ARBA" id="ARBA00006087"/>
    </source>
</evidence>
<dbReference type="KEGG" id="pmar:B0X71_11220"/>
<dbReference type="HAMAP" id="MF_00215">
    <property type="entry name" value="Pantothen_kinase_1"/>
    <property type="match status" value="1"/>
</dbReference>
<dbReference type="EMBL" id="CP019640">
    <property type="protein sequence ID" value="AQQ53587.1"/>
    <property type="molecule type" value="Genomic_DNA"/>
</dbReference>
<feature type="binding site" evidence="14">
    <location>
        <begin position="92"/>
        <end position="99"/>
    </location>
    <ligand>
        <name>ATP</name>
        <dbReference type="ChEBI" id="CHEBI:30616"/>
    </ligand>
</feature>
<name>A0A1Q2L0K4_9BACL</name>
<evidence type="ECO:0000256" key="3">
    <source>
        <dbReference type="ARBA" id="ARBA00005225"/>
    </source>
</evidence>
<evidence type="ECO:0000313" key="18">
    <source>
        <dbReference type="Proteomes" id="UP000188184"/>
    </source>
</evidence>
<evidence type="ECO:0000256" key="12">
    <source>
        <dbReference type="ARBA" id="ARBA00022993"/>
    </source>
</evidence>
<evidence type="ECO:0000256" key="7">
    <source>
        <dbReference type="ARBA" id="ARBA00022490"/>
    </source>
</evidence>
<evidence type="ECO:0000256" key="10">
    <source>
        <dbReference type="ARBA" id="ARBA00022777"/>
    </source>
</evidence>
<comment type="similarity">
    <text evidence="4 14 15">Belongs to the prokaryotic pantothenate kinase family.</text>
</comment>
<proteinExistence type="inferred from homology"/>
<dbReference type="InterPro" id="IPR004566">
    <property type="entry name" value="PanK"/>
</dbReference>
<dbReference type="InterPro" id="IPR006083">
    <property type="entry name" value="PRK/URK"/>
</dbReference>
<sequence length="314" mass="36290">MIAEKFSPYITFGRKEWADLRFNTPMTLTQHELEELQGINEHISLQEVAEVYLPLIRLLRLHVDAAQQLHAVTDQFFRQDTPKTPFIIGVAGSVAVGKSTTSRIIQALLSYEPSRPKVDLVTTDGFLYPNRVLEERGLMTKKGFPESYDIKSLVQFLTDLKSGNERVTAPVYSHLHYDIMPDQSVEIEAPDIVIIEGINVLQIPKHEGERSPSVYVSDFFDLSIYVDADEKDIARWYRERFRLLKETAFRQPESFFNRYANMSEEESEAFAADVWNRINKKNLELNIRPTKNRADIIIKKGMDHEVSDIQLRKI</sequence>
<dbReference type="CDD" id="cd02025">
    <property type="entry name" value="PanK"/>
    <property type="match status" value="1"/>
</dbReference>
<evidence type="ECO:0000313" key="17">
    <source>
        <dbReference type="EMBL" id="AQQ53587.1"/>
    </source>
</evidence>
<evidence type="ECO:0000256" key="6">
    <source>
        <dbReference type="ARBA" id="ARBA00015080"/>
    </source>
</evidence>
<comment type="pathway">
    <text evidence="3 14 15">Cofactor biosynthesis; coenzyme A biosynthesis; CoA from (R)-pantothenate: step 1/5.</text>
</comment>
<dbReference type="NCBIfam" id="TIGR00554">
    <property type="entry name" value="panK_bact"/>
    <property type="match status" value="1"/>
</dbReference>
<organism evidence="17 18">
    <name type="scientific">Planococcus lenghuensis</name>
    <dbReference type="NCBI Taxonomy" id="2213202"/>
    <lineage>
        <taxon>Bacteria</taxon>
        <taxon>Bacillati</taxon>
        <taxon>Bacillota</taxon>
        <taxon>Bacilli</taxon>
        <taxon>Bacillales</taxon>
        <taxon>Caryophanaceae</taxon>
        <taxon>Planococcus</taxon>
    </lineage>
</organism>
<dbReference type="RefSeq" id="WP_077589484.1">
    <property type="nucleotide sequence ID" value="NZ_CP019640.1"/>
</dbReference>
<dbReference type="GO" id="GO:0015937">
    <property type="term" value="P:coenzyme A biosynthetic process"/>
    <property type="evidence" value="ECO:0007669"/>
    <property type="project" value="UniProtKB-UniRule"/>
</dbReference>
<comment type="catalytic activity">
    <reaction evidence="1 14 15">
        <text>(R)-pantothenate + ATP = (R)-4'-phosphopantothenate + ADP + H(+)</text>
        <dbReference type="Rhea" id="RHEA:16373"/>
        <dbReference type="ChEBI" id="CHEBI:10986"/>
        <dbReference type="ChEBI" id="CHEBI:15378"/>
        <dbReference type="ChEBI" id="CHEBI:29032"/>
        <dbReference type="ChEBI" id="CHEBI:30616"/>
        <dbReference type="ChEBI" id="CHEBI:456216"/>
        <dbReference type="EC" id="2.7.1.33"/>
    </reaction>
</comment>
<keyword evidence="8 14" id="KW-0808">Transferase</keyword>
<evidence type="ECO:0000256" key="11">
    <source>
        <dbReference type="ARBA" id="ARBA00022840"/>
    </source>
</evidence>
<reference evidence="17 18" key="1">
    <citation type="submission" date="2017-02" db="EMBL/GenBank/DDBJ databases">
        <title>The complete genomic sequence of a novel cold adapted crude oil-degrading bacterium Planococcus qaidamina Y42.</title>
        <authorList>
            <person name="Yang R."/>
        </authorList>
    </citation>
    <scope>NUCLEOTIDE SEQUENCE [LARGE SCALE GENOMIC DNA]</scope>
    <source>
        <strain evidence="17 18">Y42</strain>
    </source>
</reference>
<keyword evidence="7 14" id="KW-0963">Cytoplasm</keyword>
<dbReference type="GO" id="GO:0005737">
    <property type="term" value="C:cytoplasm"/>
    <property type="evidence" value="ECO:0007669"/>
    <property type="project" value="UniProtKB-SubCell"/>
</dbReference>
<evidence type="ECO:0000256" key="13">
    <source>
        <dbReference type="ARBA" id="ARBA00032866"/>
    </source>
</evidence>
<dbReference type="Pfam" id="PF00485">
    <property type="entry name" value="PRK"/>
    <property type="match status" value="1"/>
</dbReference>
<dbReference type="UniPathway" id="UPA00241">
    <property type="reaction ID" value="UER00352"/>
</dbReference>
<evidence type="ECO:0000256" key="8">
    <source>
        <dbReference type="ARBA" id="ARBA00022679"/>
    </source>
</evidence>
<keyword evidence="9 14" id="KW-0547">Nucleotide-binding</keyword>
<dbReference type="GO" id="GO:0004594">
    <property type="term" value="F:pantothenate kinase activity"/>
    <property type="evidence" value="ECO:0007669"/>
    <property type="project" value="UniProtKB-UniRule"/>
</dbReference>
<comment type="subcellular location">
    <subcellularLocation>
        <location evidence="2 14 15">Cytoplasm</location>
    </subcellularLocation>
</comment>
<dbReference type="PANTHER" id="PTHR10285">
    <property type="entry name" value="URIDINE KINASE"/>
    <property type="match status" value="1"/>
</dbReference>
<accession>A0A1Q2L0K4</accession>
<evidence type="ECO:0000256" key="5">
    <source>
        <dbReference type="ARBA" id="ARBA00012102"/>
    </source>
</evidence>
<keyword evidence="10 14" id="KW-0418">Kinase</keyword>
<dbReference type="OrthoDB" id="1550976at2"/>
<dbReference type="InterPro" id="IPR027417">
    <property type="entry name" value="P-loop_NTPase"/>
</dbReference>
<keyword evidence="11 14" id="KW-0067">ATP-binding</keyword>
<dbReference type="SUPFAM" id="SSF52540">
    <property type="entry name" value="P-loop containing nucleoside triphosphate hydrolases"/>
    <property type="match status" value="1"/>
</dbReference>
<evidence type="ECO:0000256" key="14">
    <source>
        <dbReference type="HAMAP-Rule" id="MF_00215"/>
    </source>
</evidence>
<dbReference type="EC" id="2.7.1.33" evidence="5 14"/>
<dbReference type="Proteomes" id="UP000188184">
    <property type="component" value="Chromosome"/>
</dbReference>
<gene>
    <name evidence="14" type="primary">coaA</name>
    <name evidence="17" type="ORF">B0X71_11220</name>
</gene>
<evidence type="ECO:0000256" key="1">
    <source>
        <dbReference type="ARBA" id="ARBA00001206"/>
    </source>
</evidence>
<evidence type="ECO:0000256" key="15">
    <source>
        <dbReference type="RuleBase" id="RU003530"/>
    </source>
</evidence>
<keyword evidence="12 14" id="KW-0173">Coenzyme A biosynthesis</keyword>